<feature type="chain" id="PRO_5042282817" evidence="1">
    <location>
        <begin position="23"/>
        <end position="127"/>
    </location>
</feature>
<gene>
    <name evidence="2" type="ORF">N7494_011940</name>
</gene>
<reference evidence="2 3" key="1">
    <citation type="journal article" date="2023" name="IMA Fungus">
        <title>Comparative genomic study of the Penicillium genus elucidates a diverse pangenome and 15 lateral gene transfer events.</title>
        <authorList>
            <person name="Petersen C."/>
            <person name="Sorensen T."/>
            <person name="Nielsen M.R."/>
            <person name="Sondergaard T.E."/>
            <person name="Sorensen J.L."/>
            <person name="Fitzpatrick D.A."/>
            <person name="Frisvad J.C."/>
            <person name="Nielsen K.L."/>
        </authorList>
    </citation>
    <scope>NUCLEOTIDE SEQUENCE [LARGE SCALE GENOMIC DNA]</scope>
    <source>
        <strain evidence="2 3">IBT 35679</strain>
    </source>
</reference>
<proteinExistence type="predicted"/>
<evidence type="ECO:0000313" key="2">
    <source>
        <dbReference type="EMBL" id="KAJ5525290.1"/>
    </source>
</evidence>
<protein>
    <submittedName>
        <fullName evidence="2">Uncharacterized protein</fullName>
    </submittedName>
</protein>
<evidence type="ECO:0000313" key="3">
    <source>
        <dbReference type="Proteomes" id="UP001220324"/>
    </source>
</evidence>
<dbReference type="AlphaFoldDB" id="A0AAD6GB98"/>
<keyword evidence="1" id="KW-0732">Signal</keyword>
<organism evidence="2 3">
    <name type="scientific">Penicillium frequentans</name>
    <dbReference type="NCBI Taxonomy" id="3151616"/>
    <lineage>
        <taxon>Eukaryota</taxon>
        <taxon>Fungi</taxon>
        <taxon>Dikarya</taxon>
        <taxon>Ascomycota</taxon>
        <taxon>Pezizomycotina</taxon>
        <taxon>Eurotiomycetes</taxon>
        <taxon>Eurotiomycetidae</taxon>
        <taxon>Eurotiales</taxon>
        <taxon>Aspergillaceae</taxon>
        <taxon>Penicillium</taxon>
    </lineage>
</organism>
<dbReference type="EMBL" id="JAQIZZ010000008">
    <property type="protein sequence ID" value="KAJ5525290.1"/>
    <property type="molecule type" value="Genomic_DNA"/>
</dbReference>
<sequence>MKSIIALCSLLAIAVSAGPIDARSYPQVTFALSNDQSGANAGATFSADGTDKHFSSLFAGTSVDASGQVVASSGQLTAFPQSVNCVLKNNWAYVTTLTAQNTYIDLDGNPSASIPVNVNDGTINCHA</sequence>
<evidence type="ECO:0000256" key="1">
    <source>
        <dbReference type="SAM" id="SignalP"/>
    </source>
</evidence>
<accession>A0AAD6GB98</accession>
<name>A0AAD6GB98_9EURO</name>
<dbReference type="Proteomes" id="UP001220324">
    <property type="component" value="Unassembled WGS sequence"/>
</dbReference>
<keyword evidence="3" id="KW-1185">Reference proteome</keyword>
<comment type="caution">
    <text evidence="2">The sequence shown here is derived from an EMBL/GenBank/DDBJ whole genome shotgun (WGS) entry which is preliminary data.</text>
</comment>
<feature type="signal peptide" evidence="1">
    <location>
        <begin position="1"/>
        <end position="22"/>
    </location>
</feature>